<dbReference type="Proteomes" id="UP000030665">
    <property type="component" value="Unassembled WGS sequence"/>
</dbReference>
<dbReference type="AlphaFoldDB" id="A0A077Z7G7"/>
<sequence>MANRPTGEQKAISRMTRNRQQNTTPNFGTANASARRQTGLILPQEITQLQRPIIPLNNDHQTVRNFATTVTYEYKSETVICQQNNSGIKENSGGFVKRRLLRSYYSTFSEETATKNKNLDVVPYSGNDPEKKKTLPQKIMDIVKQEMPKKTLEKKDLLYEKFCGLSEQANKFIDKCPSSVAEDKDCIAVAKNLEKFVVGADYSSLYANKKVDELTLKELRMLKGNAYVGLLLSMVKTGNESELLTSAIVYMARYMNSLKRFGIYSDPDATFLIANKTICWKDYQKHLRILRKHQHKRQTLLMRLKVDCDAEERIAELRKLPGKKWNQEALFDVQRARAILRNELLYYAHFVFERLMLAKCKLDHLEKERAVIDEIFRMMRRYMVVLERLPEGDRYHIISFRPDGPTVSANEHDSVEEDDDGARPSVSSFQCPCQLRGRKRGTKKGKKSDSNDGL</sequence>
<reference evidence="2" key="2">
    <citation type="submission" date="2014-03" db="EMBL/GenBank/DDBJ databases">
        <title>The whipworm genome and dual-species transcriptomics of an intimate host-pathogen interaction.</title>
        <authorList>
            <person name="Foth B.J."/>
            <person name="Tsai I.J."/>
            <person name="Reid A.J."/>
            <person name="Bancroft A.J."/>
            <person name="Nichol S."/>
            <person name="Tracey A."/>
            <person name="Holroyd N."/>
            <person name="Cotton J.A."/>
            <person name="Stanley E.J."/>
            <person name="Zarowiecki M."/>
            <person name="Liu J.Z."/>
            <person name="Huckvale T."/>
            <person name="Cooper P.J."/>
            <person name="Grencis R.K."/>
            <person name="Berriman M."/>
        </authorList>
    </citation>
    <scope>NUCLEOTIDE SEQUENCE [LARGE SCALE GENOMIC DNA]</scope>
</reference>
<dbReference type="InterPro" id="IPR038511">
    <property type="entry name" value="TAP42/TAP46-like_sf"/>
</dbReference>
<feature type="region of interest" description="Disordered" evidence="1">
    <location>
        <begin position="1"/>
        <end position="33"/>
    </location>
</feature>
<evidence type="ECO:0000313" key="2">
    <source>
        <dbReference type="EMBL" id="CDW56432.1"/>
    </source>
</evidence>
<feature type="compositionally biased region" description="Polar residues" evidence="1">
    <location>
        <begin position="18"/>
        <end position="33"/>
    </location>
</feature>
<reference evidence="2" key="1">
    <citation type="submission" date="2014-01" db="EMBL/GenBank/DDBJ databases">
        <authorList>
            <person name="Aslett M."/>
        </authorList>
    </citation>
    <scope>NUCLEOTIDE SEQUENCE</scope>
</reference>
<gene>
    <name evidence="2" type="ORF">TTRE_0000471201</name>
</gene>
<keyword evidence="3" id="KW-1185">Reference proteome</keyword>
<evidence type="ECO:0000256" key="1">
    <source>
        <dbReference type="SAM" id="MobiDB-lite"/>
    </source>
</evidence>
<dbReference type="EMBL" id="HG806039">
    <property type="protein sequence ID" value="CDW56432.1"/>
    <property type="molecule type" value="Genomic_DNA"/>
</dbReference>
<evidence type="ECO:0000313" key="3">
    <source>
        <dbReference type="Proteomes" id="UP000030665"/>
    </source>
</evidence>
<feature type="region of interest" description="Disordered" evidence="1">
    <location>
        <begin position="407"/>
        <end position="454"/>
    </location>
</feature>
<accession>A0A077Z7G7</accession>
<dbReference type="Gene3D" id="1.25.40.540">
    <property type="entry name" value="TAP42-like family"/>
    <property type="match status" value="1"/>
</dbReference>
<name>A0A077Z7G7_TRITR</name>
<feature type="compositionally biased region" description="Basic residues" evidence="1">
    <location>
        <begin position="436"/>
        <end position="446"/>
    </location>
</feature>
<protein>
    <submittedName>
        <fullName evidence="2">Uncharacterized protein</fullName>
    </submittedName>
</protein>
<proteinExistence type="predicted"/>
<dbReference type="OrthoDB" id="10562911at2759"/>
<organism evidence="2 3">
    <name type="scientific">Trichuris trichiura</name>
    <name type="common">Whipworm</name>
    <name type="synonym">Trichocephalus trichiurus</name>
    <dbReference type="NCBI Taxonomy" id="36087"/>
    <lineage>
        <taxon>Eukaryota</taxon>
        <taxon>Metazoa</taxon>
        <taxon>Ecdysozoa</taxon>
        <taxon>Nematoda</taxon>
        <taxon>Enoplea</taxon>
        <taxon>Dorylaimia</taxon>
        <taxon>Trichinellida</taxon>
        <taxon>Trichuridae</taxon>
        <taxon>Trichuris</taxon>
    </lineage>
</organism>